<comment type="caution">
    <text evidence="1">The sequence shown here is derived from an EMBL/GenBank/DDBJ whole genome shotgun (WGS) entry which is preliminary data.</text>
</comment>
<protein>
    <submittedName>
        <fullName evidence="1">Uncharacterized protein</fullName>
    </submittedName>
</protein>
<evidence type="ECO:0000313" key="2">
    <source>
        <dbReference type="Proteomes" id="UP000824533"/>
    </source>
</evidence>
<reference evidence="1 2" key="1">
    <citation type="journal article" date="2021" name="Front. Genet.">
        <title>Chromosome-Level Genome Assembly Reveals Significant Gene Expansion in the Toll and IMD Signaling Pathways of Dendrolimus kikuchii.</title>
        <authorList>
            <person name="Zhou J."/>
            <person name="Wu P."/>
            <person name="Xiong Z."/>
            <person name="Liu N."/>
            <person name="Zhao N."/>
            <person name="Ji M."/>
            <person name="Qiu Y."/>
            <person name="Yang B."/>
        </authorList>
    </citation>
    <scope>NUCLEOTIDE SEQUENCE [LARGE SCALE GENOMIC DNA]</scope>
    <source>
        <strain evidence="1">Ann1</strain>
    </source>
</reference>
<name>A0ACC1D567_9NEOP</name>
<dbReference type="EMBL" id="CM034395">
    <property type="protein sequence ID" value="KAJ0178940.1"/>
    <property type="molecule type" value="Genomic_DNA"/>
</dbReference>
<dbReference type="Proteomes" id="UP000824533">
    <property type="component" value="Linkage Group LG09"/>
</dbReference>
<gene>
    <name evidence="1" type="ORF">K1T71_005715</name>
</gene>
<proteinExistence type="predicted"/>
<evidence type="ECO:0000313" key="1">
    <source>
        <dbReference type="EMBL" id="KAJ0178940.1"/>
    </source>
</evidence>
<organism evidence="1 2">
    <name type="scientific">Dendrolimus kikuchii</name>
    <dbReference type="NCBI Taxonomy" id="765133"/>
    <lineage>
        <taxon>Eukaryota</taxon>
        <taxon>Metazoa</taxon>
        <taxon>Ecdysozoa</taxon>
        <taxon>Arthropoda</taxon>
        <taxon>Hexapoda</taxon>
        <taxon>Insecta</taxon>
        <taxon>Pterygota</taxon>
        <taxon>Neoptera</taxon>
        <taxon>Endopterygota</taxon>
        <taxon>Lepidoptera</taxon>
        <taxon>Glossata</taxon>
        <taxon>Ditrysia</taxon>
        <taxon>Bombycoidea</taxon>
        <taxon>Lasiocampidae</taxon>
        <taxon>Dendrolimus</taxon>
    </lineage>
</organism>
<accession>A0ACC1D567</accession>
<sequence length="284" mass="33007">MDSPDLMSSPNSDDILNTIDTGTRQFQNKSPNEYYTGLQEQAISNFQKPNVPNVNVPERIIFCLDICYDNPNSLYRLGDGTTFTPINMMKRVLDFFIYSKHAINKRTEFALITLSQTEPYWILNFTNNMKDIFNVIDSLNPEESTSETFDFGKVFQLIKQKVEIPEYMQGECIMPPPYVVRMIVLYGRSNCIPIILQDDAYLIFLKKQLYFYIDMLLAHEEDCAFYKCAEVYDALQDLDNGYSHVYEVSKNATKIHDCIAMLLAHPLQRPLQKNTDYRFGTKYS</sequence>
<keyword evidence="2" id="KW-1185">Reference proteome</keyword>